<protein>
    <submittedName>
        <fullName evidence="3">DUF3099 domain-containing protein</fullName>
    </submittedName>
</protein>
<name>A0ABR8WUK5_9MICO</name>
<evidence type="ECO:0000313" key="4">
    <source>
        <dbReference type="Proteomes" id="UP000651517"/>
    </source>
</evidence>
<accession>A0ABR8WUK5</accession>
<dbReference type="EMBL" id="JACSPY010000007">
    <property type="protein sequence ID" value="MBD8020764.1"/>
    <property type="molecule type" value="Genomic_DNA"/>
</dbReference>
<reference evidence="3 4" key="1">
    <citation type="submission" date="2020-08" db="EMBL/GenBank/DDBJ databases">
        <title>A Genomic Blueprint of the Chicken Gut Microbiome.</title>
        <authorList>
            <person name="Gilroy R."/>
            <person name="Ravi A."/>
            <person name="Getino M."/>
            <person name="Pursley I."/>
            <person name="Horton D.L."/>
            <person name="Alikhan N.-F."/>
            <person name="Baker D."/>
            <person name="Gharbi K."/>
            <person name="Hall N."/>
            <person name="Watson M."/>
            <person name="Adriaenssens E.M."/>
            <person name="Foster-Nyarko E."/>
            <person name="Jarju S."/>
            <person name="Secka A."/>
            <person name="Antonio M."/>
            <person name="Oren A."/>
            <person name="Chaudhuri R."/>
            <person name="La Ragione R.M."/>
            <person name="Hildebrand F."/>
            <person name="Pallen M.J."/>
        </authorList>
    </citation>
    <scope>NUCLEOTIDE SEQUENCE [LARGE SCALE GENOMIC DNA]</scope>
    <source>
        <strain evidence="3 4">Re57</strain>
    </source>
</reference>
<evidence type="ECO:0000313" key="3">
    <source>
        <dbReference type="EMBL" id="MBD8020764.1"/>
    </source>
</evidence>
<evidence type="ECO:0000256" key="1">
    <source>
        <dbReference type="SAM" id="MobiDB-lite"/>
    </source>
</evidence>
<feature type="compositionally biased region" description="Low complexity" evidence="1">
    <location>
        <begin position="98"/>
        <end position="109"/>
    </location>
</feature>
<keyword evidence="2" id="KW-0812">Transmembrane</keyword>
<evidence type="ECO:0000256" key="2">
    <source>
        <dbReference type="SAM" id="Phobius"/>
    </source>
</evidence>
<gene>
    <name evidence="3" type="ORF">H9634_08215</name>
</gene>
<dbReference type="Proteomes" id="UP000651517">
    <property type="component" value="Unassembled WGS sequence"/>
</dbReference>
<sequence length="177" mass="18635">MAQKRPRTHITDADESHEADTRARSRRYLLSMAIRITCFVLAIVTTGWLRWTCVAGAVFLPWVAVQIANAGKENITRTKTAQIDAPPLPELQAGRSDAAAGSGPEAAGAWRAESDVVDAEVIGGYTVSPGTASASAPDDGEAGDEVPPDVVEGTVVDPDPDGTQPPVRDEEDGGTRE</sequence>
<dbReference type="RefSeq" id="WP_191726218.1">
    <property type="nucleotide sequence ID" value="NZ_JACSPY010000007.1"/>
</dbReference>
<feature type="transmembrane region" description="Helical" evidence="2">
    <location>
        <begin position="32"/>
        <end position="51"/>
    </location>
</feature>
<keyword evidence="2" id="KW-1133">Transmembrane helix</keyword>
<proteinExistence type="predicted"/>
<dbReference type="InterPro" id="IPR021449">
    <property type="entry name" value="DUF3099"/>
</dbReference>
<comment type="caution">
    <text evidence="3">The sequence shown here is derived from an EMBL/GenBank/DDBJ whole genome shotgun (WGS) entry which is preliminary data.</text>
</comment>
<keyword evidence="2" id="KW-0472">Membrane</keyword>
<feature type="compositionally biased region" description="Acidic residues" evidence="1">
    <location>
        <begin position="138"/>
        <end position="147"/>
    </location>
</feature>
<feature type="region of interest" description="Disordered" evidence="1">
    <location>
        <begin position="78"/>
        <end position="112"/>
    </location>
</feature>
<dbReference type="Pfam" id="PF11298">
    <property type="entry name" value="DUF3099"/>
    <property type="match status" value="1"/>
</dbReference>
<keyword evidence="4" id="KW-1185">Reference proteome</keyword>
<feature type="region of interest" description="Disordered" evidence="1">
    <location>
        <begin position="127"/>
        <end position="177"/>
    </location>
</feature>
<organism evidence="3 4">
    <name type="scientific">Brevibacterium gallinarum</name>
    <dbReference type="NCBI Taxonomy" id="2762220"/>
    <lineage>
        <taxon>Bacteria</taxon>
        <taxon>Bacillati</taxon>
        <taxon>Actinomycetota</taxon>
        <taxon>Actinomycetes</taxon>
        <taxon>Micrococcales</taxon>
        <taxon>Brevibacteriaceae</taxon>
        <taxon>Brevibacterium</taxon>
    </lineage>
</organism>